<evidence type="ECO:0000256" key="2">
    <source>
        <dbReference type="ARBA" id="ARBA00022692"/>
    </source>
</evidence>
<evidence type="ECO:0000256" key="3">
    <source>
        <dbReference type="ARBA" id="ARBA00022748"/>
    </source>
</evidence>
<feature type="transmembrane region" description="Helical" evidence="6">
    <location>
        <begin position="319"/>
        <end position="337"/>
    </location>
</feature>
<sequence length="574" mass="64069">MKPLQLLIGLCLGIVILIIPPTQLQPSPLDPLQTLAVQLDGRKKPLDTVARETVAKIHGSTNYRLENNQTLNYLQTYLSLWFNNRDWNQEPFILLTYRPLKEKIGLDLEQKYFSFGELVSSNLGAMVLEANQKEADNIELTRDEREALTIEDRLALMLRTVGTDTLPLVPHPSDSKGTWVSIPQSQQYYTNEQISPLQQSYQILKQTYRLDPLLTTVEVGQVAETLHQQLAALSPEIYPKDSVLQREVNFSSFRPFSKAWKIYAIALLVLLLGLSFKQFDLYSGAVGIFLTGLFIQGYGFITRMEIAGRPPVTNMYESVVWVGFGIAAIALVFELIYQAKYYLLAAAPLSILCLLLADSLPAVLDPSIAPLVPVLRDNFWLSIHVPTITLSYASFALAMGLGHIILGHYLVAPQSFQRIAHLSKFNYRVLQIGVLLLTTGIILGGIWAHFSWGRFWGWDPKETWALIALMCYIVPLHGRLVGWLADFGMAVISVVCFNAVLMAWYGVNFVLGTGLHSYGFSTGGSELIVGTLVGLDLLFVAAAATRHNRWLLSNSSENLVKQLSPNQPVMAKEN</sequence>
<accession>A0A1D8TTJ2</accession>
<dbReference type="InterPro" id="IPR002541">
    <property type="entry name" value="Cyt_c_assembly"/>
</dbReference>
<keyword evidence="3" id="KW-0201">Cytochrome c-type biogenesis</keyword>
<dbReference type="AlphaFoldDB" id="A0A1D8TTJ2"/>
<feature type="transmembrane region" description="Helical" evidence="6">
    <location>
        <begin position="281"/>
        <end position="299"/>
    </location>
</feature>
<name>A0A1D8TTJ2_9CYAN</name>
<feature type="transmembrane region" description="Helical" evidence="6">
    <location>
        <begin position="383"/>
        <end position="411"/>
    </location>
</feature>
<feature type="transmembrane region" description="Helical" evidence="6">
    <location>
        <begin position="464"/>
        <end position="482"/>
    </location>
</feature>
<evidence type="ECO:0000313" key="9">
    <source>
        <dbReference type="Proteomes" id="UP000177870"/>
    </source>
</evidence>
<evidence type="ECO:0000256" key="5">
    <source>
        <dbReference type="ARBA" id="ARBA00023136"/>
    </source>
</evidence>
<evidence type="ECO:0000256" key="6">
    <source>
        <dbReference type="SAM" id="Phobius"/>
    </source>
</evidence>
<organism evidence="8 9">
    <name type="scientific">Moorena producens PAL-8-15-08-1</name>
    <dbReference type="NCBI Taxonomy" id="1458985"/>
    <lineage>
        <taxon>Bacteria</taxon>
        <taxon>Bacillati</taxon>
        <taxon>Cyanobacteriota</taxon>
        <taxon>Cyanophyceae</taxon>
        <taxon>Coleofasciculales</taxon>
        <taxon>Coleofasciculaceae</taxon>
        <taxon>Moorena</taxon>
    </lineage>
</organism>
<dbReference type="RefSeq" id="WP_070393378.1">
    <property type="nucleotide sequence ID" value="NZ_CP017599.1"/>
</dbReference>
<dbReference type="OrthoDB" id="9814290at2"/>
<feature type="transmembrane region" description="Helical" evidence="6">
    <location>
        <begin position="489"/>
        <end position="507"/>
    </location>
</feature>
<keyword evidence="5 6" id="KW-0472">Membrane</keyword>
<feature type="transmembrane region" description="Helical" evidence="6">
    <location>
        <begin position="342"/>
        <end position="363"/>
    </location>
</feature>
<gene>
    <name evidence="8" type="ORF">BJP34_17060</name>
</gene>
<dbReference type="Pfam" id="PF01578">
    <property type="entry name" value="Cytochrom_C_asm"/>
    <property type="match status" value="1"/>
</dbReference>
<evidence type="ECO:0000256" key="1">
    <source>
        <dbReference type="ARBA" id="ARBA00004141"/>
    </source>
</evidence>
<dbReference type="GO" id="GO:0020037">
    <property type="term" value="F:heme binding"/>
    <property type="evidence" value="ECO:0007669"/>
    <property type="project" value="InterPro"/>
</dbReference>
<dbReference type="InterPro" id="IPR045062">
    <property type="entry name" value="Cyt_c_biogenesis_CcsA/CcmC"/>
</dbReference>
<evidence type="ECO:0000259" key="7">
    <source>
        <dbReference type="Pfam" id="PF01578"/>
    </source>
</evidence>
<dbReference type="EMBL" id="CP017599">
    <property type="protein sequence ID" value="AOX00927.1"/>
    <property type="molecule type" value="Genomic_DNA"/>
</dbReference>
<feature type="transmembrane region" description="Helical" evidence="6">
    <location>
        <begin position="259"/>
        <end position="276"/>
    </location>
</feature>
<keyword evidence="2 6" id="KW-0812">Transmembrane</keyword>
<protein>
    <submittedName>
        <fullName evidence="8">Cytochrome C biogenesis protein</fullName>
    </submittedName>
</protein>
<dbReference type="STRING" id="1458985.BJP34_17060"/>
<proteinExistence type="predicted"/>
<evidence type="ECO:0000313" key="8">
    <source>
        <dbReference type="EMBL" id="AOX00927.1"/>
    </source>
</evidence>
<feature type="transmembrane region" description="Helical" evidence="6">
    <location>
        <begin position="432"/>
        <end position="452"/>
    </location>
</feature>
<dbReference type="PANTHER" id="PTHR30071">
    <property type="entry name" value="HEME EXPORTER PROTEIN C"/>
    <property type="match status" value="1"/>
</dbReference>
<dbReference type="Proteomes" id="UP000177870">
    <property type="component" value="Chromosome"/>
</dbReference>
<reference evidence="9" key="1">
    <citation type="submission" date="2016-10" db="EMBL/GenBank/DDBJ databases">
        <title>Comparative genomics uncovers the prolific and rare metabolic potential of the cyanobacterial genus Moorea.</title>
        <authorList>
            <person name="Leao T."/>
            <person name="Castelao G."/>
            <person name="Korobeynikov A."/>
            <person name="Monroe E.A."/>
            <person name="Podell S."/>
            <person name="Glukhov E."/>
            <person name="Allen E."/>
            <person name="Gerwick W.H."/>
            <person name="Gerwick L."/>
        </authorList>
    </citation>
    <scope>NUCLEOTIDE SEQUENCE [LARGE SCALE GENOMIC DNA]</scope>
    <source>
        <strain evidence="9">PAL-8-15-08-1</strain>
    </source>
</reference>
<evidence type="ECO:0000256" key="4">
    <source>
        <dbReference type="ARBA" id="ARBA00022989"/>
    </source>
</evidence>
<keyword evidence="4 6" id="KW-1133">Transmembrane helix</keyword>
<dbReference type="PANTHER" id="PTHR30071:SF1">
    <property type="entry name" value="CYTOCHROME B_B6 PROTEIN-RELATED"/>
    <property type="match status" value="1"/>
</dbReference>
<comment type="subcellular location">
    <subcellularLocation>
        <location evidence="1">Membrane</location>
        <topology evidence="1">Multi-pass membrane protein</topology>
    </subcellularLocation>
</comment>
<feature type="transmembrane region" description="Helical" evidence="6">
    <location>
        <begin position="527"/>
        <end position="545"/>
    </location>
</feature>
<feature type="domain" description="Cytochrome c assembly protein" evidence="7">
    <location>
        <begin position="313"/>
        <end position="511"/>
    </location>
</feature>
<dbReference type="GO" id="GO:0017004">
    <property type="term" value="P:cytochrome complex assembly"/>
    <property type="evidence" value="ECO:0007669"/>
    <property type="project" value="UniProtKB-KW"/>
</dbReference>
<dbReference type="KEGG" id="mpro:BJP34_17060"/>
<dbReference type="GO" id="GO:0005886">
    <property type="term" value="C:plasma membrane"/>
    <property type="evidence" value="ECO:0007669"/>
    <property type="project" value="TreeGrafter"/>
</dbReference>